<proteinExistence type="predicted"/>
<gene>
    <name evidence="3" type="ORF">E6C48_15285</name>
</gene>
<dbReference type="Proteomes" id="UP000306441">
    <property type="component" value="Unassembled WGS sequence"/>
</dbReference>
<dbReference type="SUPFAM" id="SSF52540">
    <property type="entry name" value="P-loop containing nucleoside triphosphate hydrolases"/>
    <property type="match status" value="1"/>
</dbReference>
<evidence type="ECO:0000256" key="1">
    <source>
        <dbReference type="SAM" id="MobiDB-lite"/>
    </source>
</evidence>
<dbReference type="InterPro" id="IPR003593">
    <property type="entry name" value="AAA+_ATPase"/>
</dbReference>
<dbReference type="EMBL" id="SSNY01000009">
    <property type="protein sequence ID" value="THF55967.1"/>
    <property type="molecule type" value="Genomic_DNA"/>
</dbReference>
<name>A0ABY2Q4C2_9HYPH</name>
<dbReference type="InterPro" id="IPR027417">
    <property type="entry name" value="P-loop_NTPase"/>
</dbReference>
<reference evidence="3 4" key="1">
    <citation type="submission" date="2019-04" db="EMBL/GenBank/DDBJ databases">
        <title>Mesorhizobium composti sp. nov., isolated from compost.</title>
        <authorList>
            <person name="Lin S.-Y."/>
            <person name="Hameed A."/>
            <person name="Hsieh Y.-T."/>
            <person name="Young C.-C."/>
        </authorList>
    </citation>
    <scope>NUCLEOTIDE SEQUENCE [LARGE SCALE GENOMIC DNA]</scope>
    <source>
        <strain evidence="3 4">CC-YTH430</strain>
    </source>
</reference>
<dbReference type="Pfam" id="PF00004">
    <property type="entry name" value="AAA"/>
    <property type="match status" value="1"/>
</dbReference>
<dbReference type="InterPro" id="IPR003959">
    <property type="entry name" value="ATPase_AAA_core"/>
</dbReference>
<organism evidence="3 4">
    <name type="scientific">Ollibium composti</name>
    <dbReference type="NCBI Taxonomy" id="2675109"/>
    <lineage>
        <taxon>Bacteria</taxon>
        <taxon>Pseudomonadati</taxon>
        <taxon>Pseudomonadota</taxon>
        <taxon>Alphaproteobacteria</taxon>
        <taxon>Hyphomicrobiales</taxon>
        <taxon>Phyllobacteriaceae</taxon>
        <taxon>Ollibium</taxon>
    </lineage>
</organism>
<feature type="compositionally biased region" description="Basic and acidic residues" evidence="1">
    <location>
        <begin position="195"/>
        <end position="206"/>
    </location>
</feature>
<keyword evidence="4" id="KW-1185">Reference proteome</keyword>
<feature type="domain" description="AAA+ ATPase" evidence="2">
    <location>
        <begin position="305"/>
        <end position="473"/>
    </location>
</feature>
<comment type="caution">
    <text evidence="3">The sequence shown here is derived from an EMBL/GenBank/DDBJ whole genome shotgun (WGS) entry which is preliminary data.</text>
</comment>
<dbReference type="PANTHER" id="PTHR43718:SF2">
    <property type="entry name" value="LON PROTEASE HOMOLOG, MITOCHONDRIAL"/>
    <property type="match status" value="1"/>
</dbReference>
<evidence type="ECO:0000313" key="4">
    <source>
        <dbReference type="Proteomes" id="UP000306441"/>
    </source>
</evidence>
<dbReference type="SMART" id="SM00382">
    <property type="entry name" value="AAA"/>
    <property type="match status" value="1"/>
</dbReference>
<evidence type="ECO:0000259" key="2">
    <source>
        <dbReference type="SMART" id="SM00382"/>
    </source>
</evidence>
<evidence type="ECO:0000313" key="3">
    <source>
        <dbReference type="EMBL" id="THF55967.1"/>
    </source>
</evidence>
<feature type="region of interest" description="Disordered" evidence="1">
    <location>
        <begin position="195"/>
        <end position="216"/>
    </location>
</feature>
<sequence>MAMSDKNSRGSRDRHFERRLKAAQAGLHLPTEIELLRGMPFLFEDVASDIREFAERLSRRLKHKPKFEIAPLVATLDDLAVDQSDEALRCVEAALEAAGGFNTMSAFNARLRIKFYLASLGDPDAAAAIASRTASVALDDVRDSCDFSLLPRALAWSVVANDYGHMRNNGIVRLPRGRVSGDLRFHAREFEAAIRQTEPETKKQQADEAPSTYTADDVARVPATEPPPVAKPKGTVIIFTSIGNDSTSEGKRVVKEFEKLLNIALPLPPVSDLARVRERLVEEFPYAVAVIDELLNRLVGRDYVQIRPTVLVGTPGCGKTRLARRLCEELAVPFELVSCGGLNDSSIGGTARRWSSGEPSISVLSIRRHRCAGPVIIRDEIEKVGTSRHNGNVHDVLVGLFEQETSQRWFDPYVESPCDLSHVSWLMTGNTLDTVPSVLLDRCRVIAFPEPGAERLDILAPRLVERIYVDAGHDPRWATPLEQFELTALADHWRGGSIRRLQHLVETLVEARERHRVRQ</sequence>
<protein>
    <submittedName>
        <fullName evidence="3">AAA family ATPase</fullName>
    </submittedName>
</protein>
<accession>A0ABY2Q4C2</accession>
<dbReference type="InterPro" id="IPR027065">
    <property type="entry name" value="Lon_Prtase"/>
</dbReference>
<dbReference type="PANTHER" id="PTHR43718">
    <property type="entry name" value="LON PROTEASE"/>
    <property type="match status" value="1"/>
</dbReference>
<dbReference type="Gene3D" id="3.40.50.300">
    <property type="entry name" value="P-loop containing nucleotide triphosphate hydrolases"/>
    <property type="match status" value="1"/>
</dbReference>